<sequence length="269" mass="30350">MESLGLCLGSGGGNALFSYRNADEQQRHLGRTQSFLQEVKTKSRQQHQYTARACLVVNQDNGSRAANMTSCHPINLDPIFFKEETCSNRRETNINAWKKVVNKEVISSEKLDDWIRDSVVEIVRNIEEAPFLVHIYSKDRSESSATTTTRLEREKAGAESWPLIGKRWTEGKSTPDGIILVEELKDEENRVGADQDKCNCNNNSHQLHSTKAWGILIQGKGVACSACYILKTCRVHSSLGFCTHFCLVKAKCFGDTTELQLKKSWLQEH</sequence>
<gene>
    <name evidence="2" type="ORF">HHK36_026665</name>
</gene>
<reference evidence="2 3" key="1">
    <citation type="submission" date="2020-04" db="EMBL/GenBank/DDBJ databases">
        <title>Plant Genome Project.</title>
        <authorList>
            <person name="Zhang R.-G."/>
        </authorList>
    </citation>
    <scope>NUCLEOTIDE SEQUENCE [LARGE SCALE GENOMIC DNA]</scope>
    <source>
        <strain evidence="2">YNK0</strain>
        <tissue evidence="2">Leaf</tissue>
    </source>
</reference>
<dbReference type="Pfam" id="PF25089">
    <property type="entry name" value="DUF7804"/>
    <property type="match status" value="1"/>
</dbReference>
<dbReference type="InterPro" id="IPR056706">
    <property type="entry name" value="DUF7804"/>
</dbReference>
<dbReference type="EMBL" id="JABCRI010000020">
    <property type="protein sequence ID" value="KAF8387999.1"/>
    <property type="molecule type" value="Genomic_DNA"/>
</dbReference>
<evidence type="ECO:0000313" key="2">
    <source>
        <dbReference type="EMBL" id="KAF8387999.1"/>
    </source>
</evidence>
<comment type="caution">
    <text evidence="2">The sequence shown here is derived from an EMBL/GenBank/DDBJ whole genome shotgun (WGS) entry which is preliminary data.</text>
</comment>
<dbReference type="Proteomes" id="UP000655225">
    <property type="component" value="Unassembled WGS sequence"/>
</dbReference>
<dbReference type="OrthoDB" id="2013011at2759"/>
<name>A0A834YGE6_TETSI</name>
<dbReference type="PANTHER" id="PTHR35127">
    <property type="entry name" value="OS03G0736900 PROTEIN"/>
    <property type="match status" value="1"/>
</dbReference>
<keyword evidence="3" id="KW-1185">Reference proteome</keyword>
<protein>
    <recommendedName>
        <fullName evidence="1">DUF7804 domain-containing protein</fullName>
    </recommendedName>
</protein>
<accession>A0A834YGE6</accession>
<feature type="domain" description="DUF7804" evidence="1">
    <location>
        <begin position="106"/>
        <end position="189"/>
    </location>
</feature>
<dbReference type="OMA" id="LGMRCTH"/>
<organism evidence="2 3">
    <name type="scientific">Tetracentron sinense</name>
    <name type="common">Spur-leaf</name>
    <dbReference type="NCBI Taxonomy" id="13715"/>
    <lineage>
        <taxon>Eukaryota</taxon>
        <taxon>Viridiplantae</taxon>
        <taxon>Streptophyta</taxon>
        <taxon>Embryophyta</taxon>
        <taxon>Tracheophyta</taxon>
        <taxon>Spermatophyta</taxon>
        <taxon>Magnoliopsida</taxon>
        <taxon>Trochodendrales</taxon>
        <taxon>Trochodendraceae</taxon>
        <taxon>Tetracentron</taxon>
    </lineage>
</organism>
<evidence type="ECO:0000313" key="3">
    <source>
        <dbReference type="Proteomes" id="UP000655225"/>
    </source>
</evidence>
<evidence type="ECO:0000259" key="1">
    <source>
        <dbReference type="Pfam" id="PF25089"/>
    </source>
</evidence>
<dbReference type="AlphaFoldDB" id="A0A834YGE6"/>
<dbReference type="PANTHER" id="PTHR35127:SF1">
    <property type="entry name" value="GENOME ASSEMBLY, CHROMOSOME: A10"/>
    <property type="match status" value="1"/>
</dbReference>
<proteinExistence type="predicted"/>